<dbReference type="EMBL" id="JBHUOQ010000001">
    <property type="protein sequence ID" value="MFD2828882.1"/>
    <property type="molecule type" value="Genomic_DNA"/>
</dbReference>
<dbReference type="SUPFAM" id="SSF47413">
    <property type="entry name" value="lambda repressor-like DNA-binding domains"/>
    <property type="match status" value="1"/>
</dbReference>
<evidence type="ECO:0000313" key="3">
    <source>
        <dbReference type="Proteomes" id="UP001597519"/>
    </source>
</evidence>
<keyword evidence="3" id="KW-1185">Reference proteome</keyword>
<comment type="caution">
    <text evidence="2">The sequence shown here is derived from an EMBL/GenBank/DDBJ whole genome shotgun (WGS) entry which is preliminary data.</text>
</comment>
<dbReference type="InterPro" id="IPR001387">
    <property type="entry name" value="Cro/C1-type_HTH"/>
</dbReference>
<gene>
    <name evidence="2" type="ORF">ACFSX4_00235</name>
</gene>
<evidence type="ECO:0000259" key="1">
    <source>
        <dbReference type="Pfam" id="PF01381"/>
    </source>
</evidence>
<accession>A0ABW5WQV1</accession>
<dbReference type="Proteomes" id="UP001597519">
    <property type="component" value="Unassembled WGS sequence"/>
</dbReference>
<dbReference type="CDD" id="cd00093">
    <property type="entry name" value="HTH_XRE"/>
    <property type="match status" value="1"/>
</dbReference>
<organism evidence="2 3">
    <name type="scientific">Corticicoccus populi</name>
    <dbReference type="NCBI Taxonomy" id="1812821"/>
    <lineage>
        <taxon>Bacteria</taxon>
        <taxon>Bacillati</taxon>
        <taxon>Bacillota</taxon>
        <taxon>Bacilli</taxon>
        <taxon>Bacillales</taxon>
        <taxon>Staphylococcaceae</taxon>
        <taxon>Corticicoccus</taxon>
    </lineage>
</organism>
<protein>
    <submittedName>
        <fullName evidence="2">Helix-turn-helix domain-containing protein</fullName>
    </submittedName>
</protein>
<sequence length="108" mass="12243">MTKKTFTDLMDTLMSVPEVKEHVNSLPVQLAIEVHKKRIELNLTQKQVIKLAKIRKIPLTQAQLSRIENGDRDISTDKYLDALGVLGGHINPKIDYDNPPTEKELQAI</sequence>
<name>A0ABW5WQV1_9STAP</name>
<dbReference type="RefSeq" id="WP_377770377.1">
    <property type="nucleotide sequence ID" value="NZ_JBHUOQ010000001.1"/>
</dbReference>
<dbReference type="InterPro" id="IPR010982">
    <property type="entry name" value="Lambda_DNA-bd_dom_sf"/>
</dbReference>
<dbReference type="Pfam" id="PF01381">
    <property type="entry name" value="HTH_3"/>
    <property type="match status" value="1"/>
</dbReference>
<reference evidence="3" key="1">
    <citation type="journal article" date="2019" name="Int. J. Syst. Evol. Microbiol.">
        <title>The Global Catalogue of Microorganisms (GCM) 10K type strain sequencing project: providing services to taxonomists for standard genome sequencing and annotation.</title>
        <authorList>
            <consortium name="The Broad Institute Genomics Platform"/>
            <consortium name="The Broad Institute Genome Sequencing Center for Infectious Disease"/>
            <person name="Wu L."/>
            <person name="Ma J."/>
        </authorList>
    </citation>
    <scope>NUCLEOTIDE SEQUENCE [LARGE SCALE GENOMIC DNA]</scope>
    <source>
        <strain evidence="3">KCTC 33575</strain>
    </source>
</reference>
<evidence type="ECO:0000313" key="2">
    <source>
        <dbReference type="EMBL" id="MFD2828882.1"/>
    </source>
</evidence>
<proteinExistence type="predicted"/>
<feature type="domain" description="HTH cro/C1-type" evidence="1">
    <location>
        <begin position="36"/>
        <end position="87"/>
    </location>
</feature>
<dbReference type="Gene3D" id="1.10.260.40">
    <property type="entry name" value="lambda repressor-like DNA-binding domains"/>
    <property type="match status" value="1"/>
</dbReference>